<evidence type="ECO:0000313" key="2">
    <source>
        <dbReference type="Proteomes" id="UP000324800"/>
    </source>
</evidence>
<name>A0A5J4WUY6_9EUKA</name>
<reference evidence="1 2" key="1">
    <citation type="submission" date="2019-03" db="EMBL/GenBank/DDBJ databases">
        <title>Single cell metagenomics reveals metabolic interactions within the superorganism composed of flagellate Streblomastix strix and complex community of Bacteroidetes bacteria on its surface.</title>
        <authorList>
            <person name="Treitli S.C."/>
            <person name="Kolisko M."/>
            <person name="Husnik F."/>
            <person name="Keeling P."/>
            <person name="Hampl V."/>
        </authorList>
    </citation>
    <scope>NUCLEOTIDE SEQUENCE [LARGE SCALE GENOMIC DNA]</scope>
    <source>
        <strain evidence="1">ST1C</strain>
    </source>
</reference>
<dbReference type="EMBL" id="SNRW01000902">
    <property type="protein sequence ID" value="KAA6398700.1"/>
    <property type="molecule type" value="Genomic_DNA"/>
</dbReference>
<dbReference type="AlphaFoldDB" id="A0A5J4WUY6"/>
<comment type="caution">
    <text evidence="1">The sequence shown here is derived from an EMBL/GenBank/DDBJ whole genome shotgun (WGS) entry which is preliminary data.</text>
</comment>
<accession>A0A5J4WUY6</accession>
<organism evidence="1 2">
    <name type="scientific">Streblomastix strix</name>
    <dbReference type="NCBI Taxonomy" id="222440"/>
    <lineage>
        <taxon>Eukaryota</taxon>
        <taxon>Metamonada</taxon>
        <taxon>Preaxostyla</taxon>
        <taxon>Oxymonadida</taxon>
        <taxon>Streblomastigidae</taxon>
        <taxon>Streblomastix</taxon>
    </lineage>
</organism>
<dbReference type="Proteomes" id="UP000324800">
    <property type="component" value="Unassembled WGS sequence"/>
</dbReference>
<protein>
    <submittedName>
        <fullName evidence="1">Uncharacterized protein</fullName>
    </submittedName>
</protein>
<evidence type="ECO:0000313" key="1">
    <source>
        <dbReference type="EMBL" id="KAA6398700.1"/>
    </source>
</evidence>
<proteinExistence type="predicted"/>
<sequence>MPHSVDESVDIRIYLVANPPIKVICLDTIEIRYTAFADVGGVMIFLKLPIVQTQQLNESLLCDIIKFPAIFYVAYLTSFTQFESSTLPPNSAIGLVPPALSKTTVSSVPYLINDDPVTDDLHQWNLQIYNYY</sequence>
<gene>
    <name evidence="1" type="ORF">EZS28_005780</name>
</gene>